<dbReference type="Pfam" id="PF26082">
    <property type="entry name" value="zf-C2H2_AcuF"/>
    <property type="match status" value="1"/>
</dbReference>
<organism evidence="3 4">
    <name type="scientific">Cudoniella acicularis</name>
    <dbReference type="NCBI Taxonomy" id="354080"/>
    <lineage>
        <taxon>Eukaryota</taxon>
        <taxon>Fungi</taxon>
        <taxon>Dikarya</taxon>
        <taxon>Ascomycota</taxon>
        <taxon>Pezizomycotina</taxon>
        <taxon>Leotiomycetes</taxon>
        <taxon>Helotiales</taxon>
        <taxon>Tricladiaceae</taxon>
        <taxon>Cudoniella</taxon>
    </lineage>
</organism>
<dbReference type="Proteomes" id="UP000566819">
    <property type="component" value="Unassembled WGS sequence"/>
</dbReference>
<feature type="compositionally biased region" description="Polar residues" evidence="1">
    <location>
        <begin position="1004"/>
        <end position="1013"/>
    </location>
</feature>
<name>A0A8H4RCM0_9HELO</name>
<dbReference type="PANTHER" id="PTHR35391:SF7">
    <property type="entry name" value="C2H2-TYPE DOMAIN-CONTAINING PROTEIN"/>
    <property type="match status" value="1"/>
</dbReference>
<evidence type="ECO:0000259" key="2">
    <source>
        <dbReference type="Pfam" id="PF26082"/>
    </source>
</evidence>
<feature type="compositionally biased region" description="Polar residues" evidence="1">
    <location>
        <begin position="826"/>
        <end position="848"/>
    </location>
</feature>
<protein>
    <recommendedName>
        <fullName evidence="2">Oxidoreductase acuF-like C2H2 type zinc-finger domain-containing protein</fullName>
    </recommendedName>
</protein>
<feature type="compositionally biased region" description="Basic and acidic residues" evidence="1">
    <location>
        <begin position="1266"/>
        <end position="1288"/>
    </location>
</feature>
<feature type="region of interest" description="Disordered" evidence="1">
    <location>
        <begin position="103"/>
        <end position="134"/>
    </location>
</feature>
<evidence type="ECO:0000313" key="4">
    <source>
        <dbReference type="Proteomes" id="UP000566819"/>
    </source>
</evidence>
<feature type="region of interest" description="Disordered" evidence="1">
    <location>
        <begin position="741"/>
        <end position="761"/>
    </location>
</feature>
<feature type="compositionally biased region" description="Basic and acidic residues" evidence="1">
    <location>
        <begin position="680"/>
        <end position="691"/>
    </location>
</feature>
<dbReference type="EMBL" id="JAAMPI010000935">
    <property type="protein sequence ID" value="KAF4627635.1"/>
    <property type="molecule type" value="Genomic_DNA"/>
</dbReference>
<feature type="compositionally biased region" description="Basic and acidic residues" evidence="1">
    <location>
        <begin position="1213"/>
        <end position="1226"/>
    </location>
</feature>
<keyword evidence="4" id="KW-1185">Reference proteome</keyword>
<accession>A0A8H4RCM0</accession>
<feature type="region of interest" description="Disordered" evidence="1">
    <location>
        <begin position="678"/>
        <end position="699"/>
    </location>
</feature>
<gene>
    <name evidence="3" type="ORF">G7Y89_g10517</name>
</gene>
<feature type="compositionally biased region" description="Basic and acidic residues" evidence="1">
    <location>
        <begin position="1052"/>
        <end position="1096"/>
    </location>
</feature>
<dbReference type="OrthoDB" id="3565345at2759"/>
<feature type="compositionally biased region" description="Polar residues" evidence="1">
    <location>
        <begin position="1187"/>
        <end position="1209"/>
    </location>
</feature>
<feature type="compositionally biased region" description="Low complexity" evidence="1">
    <location>
        <begin position="111"/>
        <end position="126"/>
    </location>
</feature>
<sequence length="1298" mass="145220">MASPLKPQLRPAESLTLISESSLTCLNSFHHSLNALEDPVALDLAQNQLIRFNLWVSNIAALSTNRSSLDFRLQNSPDIRSMVLQLLNILQLSLQQSVELKDSPAPDLTLSSTESSSSESSSSSSEAINQPFRKGNQEAVPISPSLQALKAAESTIDRLQRLSIAIRRSATLSRNSKAAEFKEKDENGNDKSQAFELYATRIVQHRYKNASEGLCKLLGASMSLRRKRFLYFKRHQQKLALQQQLAVLPETHLPDILTRLQGDAREGVIPSENAPPTKPEAPTVSRTNLFSHTTASALDPDRFKMVAFTAKTSSTRSEGVTQDFNIEFPPAPKIPEDVKEFECPFCCLVLSSEIALTEKKWRSHVMEDLEPYACVCEGCPHPVTLFRTSKEWLNHLQWEHSLQWSCTAPIHPPQSFDQKEDFERHMADQHADSFTASQLPVLIKAAATPATDVLTFCPFCDCLPEGIELGEMNTNVRLDPLLRHVAAHLKALAILCLPDQDYEVSSKASSSDRSVIKRTASVFGSSGGHPQLSSELELGVTDQVSGHLTSYEGVLDDPVWNPTIAFAEWDFLSRKKYHQLEDPVLQRFRELQQATLNKTEEVEYFMDVGMKDPVNILVEFKRNLSKTDLSFTNKSSSEHQTIQLLEPTSGGDAEFVFEVQSSTESNASNDEIFSLGTKPYEAESPTRHQENKGVTWGENETKHYEIESPTQNRDELLSDPDSGNTDVLQDFDVDSTLHKDGEDGGFAFDGVTEPPKDSKSKSRYAHIQGSFDDDPEFTATVAAGLRDAGFDPNTVIDDDLDFTAVVAADLRDTGFDPSIVIDDPQFSKSTSAPLPSRQPTYSPNSTPLPSHREPRAPRKPSGLGGNHAGSLSSLGETLDAEVVGLSNAATGIALSEFNANHDVLGTNVSRIPNLVESETSNQDPSGVMVETTQQTKIEGVIEQPRPVISYERMGTPRAPEYDFHDFESVPTRFNPAHRTRIESVPKVVTVEREPDFTRKRSPSIGDQGSSQIPRSEHANLDGIEQLERLQDKIEHINVSKTSATIGAAISALKEEESRQSRSERRRDERGLRRRDEDGCCDGHRDQEPERSEVDGRCYSHQYQESEKENVRDPVQEEADRAYREIIMARRIASRITRSRSPSSERSIVDKYNEREPEPVMRIFTPPNMRERERTDHYDDPATHDEPSASSIQSVPRIVVTNQSDPSNSVDAAKSSEEPGRELSRLSDSEVLAAEAARRIEEQVPQLHVGERRIDDIRHIVDIENLRRAEKERRQREERRRLELQREAAHPQQIGESQH</sequence>
<feature type="domain" description="Oxidoreductase acuF-like C2H2 type zinc-finger" evidence="2">
    <location>
        <begin position="339"/>
        <end position="369"/>
    </location>
</feature>
<proteinExistence type="predicted"/>
<feature type="region of interest" description="Disordered" evidence="1">
    <location>
        <begin position="1050"/>
        <end position="1096"/>
    </location>
</feature>
<feature type="region of interest" description="Disordered" evidence="1">
    <location>
        <begin position="817"/>
        <end position="872"/>
    </location>
</feature>
<reference evidence="3 4" key="1">
    <citation type="submission" date="2020-03" db="EMBL/GenBank/DDBJ databases">
        <title>Draft Genome Sequence of Cudoniella acicularis.</title>
        <authorList>
            <person name="Buettner E."/>
            <person name="Kellner H."/>
        </authorList>
    </citation>
    <scope>NUCLEOTIDE SEQUENCE [LARGE SCALE GENOMIC DNA]</scope>
    <source>
        <strain evidence="3 4">DSM 108380</strain>
    </source>
</reference>
<feature type="compositionally biased region" description="Basic and acidic residues" evidence="1">
    <location>
        <begin position="1168"/>
        <end position="1186"/>
    </location>
</feature>
<evidence type="ECO:0000256" key="1">
    <source>
        <dbReference type="SAM" id="MobiDB-lite"/>
    </source>
</evidence>
<comment type="caution">
    <text evidence="3">The sequence shown here is derived from an EMBL/GenBank/DDBJ whole genome shotgun (WGS) entry which is preliminary data.</text>
</comment>
<feature type="region of interest" description="Disordered" evidence="1">
    <location>
        <begin position="1266"/>
        <end position="1298"/>
    </location>
</feature>
<dbReference type="PANTHER" id="PTHR35391">
    <property type="entry name" value="C2H2-TYPE DOMAIN-CONTAINING PROTEIN-RELATED"/>
    <property type="match status" value="1"/>
</dbReference>
<dbReference type="InterPro" id="IPR058925">
    <property type="entry name" value="zf-C2H2_AcuF"/>
</dbReference>
<feature type="region of interest" description="Disordered" evidence="1">
    <location>
        <begin position="993"/>
        <end position="1018"/>
    </location>
</feature>
<evidence type="ECO:0000313" key="3">
    <source>
        <dbReference type="EMBL" id="KAF4627635.1"/>
    </source>
</evidence>
<feature type="region of interest" description="Disordered" evidence="1">
    <location>
        <begin position="1164"/>
        <end position="1226"/>
    </location>
</feature>